<dbReference type="Gene3D" id="3.30.559.10">
    <property type="entry name" value="Chloramphenicol acetyltransferase-like domain"/>
    <property type="match status" value="1"/>
</dbReference>
<accession>A0A9X4H7K8</accession>
<reference evidence="3" key="2">
    <citation type="submission" date="2022-08" db="EMBL/GenBank/DDBJ databases">
        <authorList>
            <person name="Iruegas-Bocardo F."/>
            <person name="Weisberg A.J."/>
            <person name="Riutta E.R."/>
            <person name="Kilday K."/>
            <person name="Bonkowski J.C."/>
            <person name="Creswell T."/>
            <person name="Daughtrey M.L."/>
            <person name="Rane K."/>
            <person name="Grunwald N.J."/>
            <person name="Chang J.H."/>
            <person name="Putnam M.L."/>
        </authorList>
    </citation>
    <scope>NUCLEOTIDE SEQUENCE</scope>
    <source>
        <strain evidence="3">22-338</strain>
    </source>
</reference>
<dbReference type="PANTHER" id="PTHR45398">
    <property type="match status" value="1"/>
</dbReference>
<dbReference type="AlphaFoldDB" id="A0A9X4H7K8"/>
<dbReference type="InterPro" id="IPR023213">
    <property type="entry name" value="CAT-like_dom_sf"/>
</dbReference>
<organism evidence="3 4">
    <name type="scientific">Xanthomonas hortorum pv. hederae</name>
    <dbReference type="NCBI Taxonomy" id="453603"/>
    <lineage>
        <taxon>Bacteria</taxon>
        <taxon>Pseudomonadati</taxon>
        <taxon>Pseudomonadota</taxon>
        <taxon>Gammaproteobacteria</taxon>
        <taxon>Lysobacterales</taxon>
        <taxon>Lysobacteraceae</taxon>
        <taxon>Xanthomonas</taxon>
    </lineage>
</organism>
<feature type="domain" description="Condensation" evidence="1">
    <location>
        <begin position="59"/>
        <end position="400"/>
    </location>
</feature>
<reference evidence="3" key="1">
    <citation type="journal article" date="2022" name="Phytopathology">
        <title>Whole genome sequencing-based tracing of a 2022 introduction and outbreak of Xanthomonas hortorum pv. pelargonii.</title>
        <authorList>
            <person name="Iruegas Bocardo F."/>
            <person name="Weisberg A.J."/>
            <person name="Riutta E.R."/>
            <person name="Kilday K.B."/>
            <person name="Bonkowski J.C."/>
            <person name="Creswell T.C."/>
            <person name="Daughtrey M."/>
            <person name="Rane K.K."/>
            <person name="Grunwald N.J."/>
            <person name="Chang J.H."/>
            <person name="Putnam M."/>
        </authorList>
    </citation>
    <scope>NUCLEOTIDE SEQUENCE</scope>
    <source>
        <strain evidence="3">22-338</strain>
    </source>
</reference>
<dbReference type="PANTHER" id="PTHR45398:SF1">
    <property type="entry name" value="ENZYME, PUTATIVE (JCVI)-RELATED"/>
    <property type="match status" value="1"/>
</dbReference>
<dbReference type="CDD" id="cd19531">
    <property type="entry name" value="LCL_NRPS-like"/>
    <property type="match status" value="1"/>
</dbReference>
<evidence type="ECO:0000259" key="1">
    <source>
        <dbReference type="Pfam" id="PF00668"/>
    </source>
</evidence>
<feature type="domain" description="TubC N-terminal docking" evidence="2">
    <location>
        <begin position="1"/>
        <end position="45"/>
    </location>
</feature>
<proteinExistence type="predicted"/>
<evidence type="ECO:0000259" key="2">
    <source>
        <dbReference type="Pfam" id="PF18563"/>
    </source>
</evidence>
<dbReference type="Proteomes" id="UP001140230">
    <property type="component" value="Unassembled WGS sequence"/>
</dbReference>
<dbReference type="Gene3D" id="1.10.10.1830">
    <property type="entry name" value="Non-ribosomal peptide synthase, adenylation domain"/>
    <property type="match status" value="1"/>
</dbReference>
<dbReference type="EMBL" id="JANWTP010000120">
    <property type="protein sequence ID" value="MDC8640404.1"/>
    <property type="molecule type" value="Genomic_DNA"/>
</dbReference>
<sequence length="524" mass="58192">MLNGLRYLGIAVEADATQLRLNAPAGVLTPTMQAAIKAHKPALLAAANAAVAPSPQSGLPLSFEQQRVWLAQQLAPDSPEFNLALAFRIDGSLAPEALARAMTDIVRRHEILRTVYTGGAEPAQVIGEAVDVPLPIVDLRALAEADRERVAEQIANAEIHRRFDLRRDLPLRPLLLKLQPQRHWLVISRHHIAADGWSLGLFLRELVFAYEAFRRGRPAGLAAPEIQYARYAVEQRLASDEQENARHLRYWQDRLRGADPNVFPHMRRAPAATTGSVVVRQLDLAQAQRITAWCRRTGVTVFAAYLAVFLAVLRHRSGRRDLVIATDYVNRDSVERESVIGMFVRRLTLRCELQDDNSLLDLARQVKRVTFEACSHAEVPPERIARLLDRDGSGGRPQVMFGMHGAPLHAPYRDLALYGTRRAELLDLQVATNEFPLSMYVSDTAAGPVLVLRHDDAVVAKAEADMLLLQFQGLIGLLAETGDASLKQLYAVAATAEREAAANYLTMRARRFGQRSLDTRGVQQ</sequence>
<gene>
    <name evidence="3" type="ORF">NY667_22025</name>
</gene>
<dbReference type="InterPro" id="IPR044894">
    <property type="entry name" value="TubC_N_sf"/>
</dbReference>
<dbReference type="InterPro" id="IPR041464">
    <property type="entry name" value="TubC_N"/>
</dbReference>
<evidence type="ECO:0000313" key="3">
    <source>
        <dbReference type="EMBL" id="MDC8640404.1"/>
    </source>
</evidence>
<dbReference type="GO" id="GO:0003824">
    <property type="term" value="F:catalytic activity"/>
    <property type="evidence" value="ECO:0007669"/>
    <property type="project" value="InterPro"/>
</dbReference>
<protein>
    <submittedName>
        <fullName evidence="3">Condensation domain-containing protein</fullName>
    </submittedName>
</protein>
<dbReference type="InterPro" id="IPR001242">
    <property type="entry name" value="Condensation_dom"/>
</dbReference>
<dbReference type="SUPFAM" id="SSF52777">
    <property type="entry name" value="CoA-dependent acyltransferases"/>
    <property type="match status" value="2"/>
</dbReference>
<dbReference type="Gene3D" id="3.30.559.30">
    <property type="entry name" value="Nonribosomal peptide synthetase, condensation domain"/>
    <property type="match status" value="1"/>
</dbReference>
<evidence type="ECO:0000313" key="4">
    <source>
        <dbReference type="Proteomes" id="UP001140230"/>
    </source>
</evidence>
<dbReference type="Pfam" id="PF18563">
    <property type="entry name" value="TubC_N"/>
    <property type="match status" value="1"/>
</dbReference>
<name>A0A9X4H7K8_9XANT</name>
<dbReference type="Pfam" id="PF00668">
    <property type="entry name" value="Condensation"/>
    <property type="match status" value="1"/>
</dbReference>
<dbReference type="RefSeq" id="WP_181098619.1">
    <property type="nucleotide sequence ID" value="NZ_CP168178.1"/>
</dbReference>
<comment type="caution">
    <text evidence="3">The sequence shown here is derived from an EMBL/GenBank/DDBJ whole genome shotgun (WGS) entry which is preliminary data.</text>
</comment>